<feature type="compositionally biased region" description="Basic and acidic residues" evidence="1">
    <location>
        <begin position="167"/>
        <end position="186"/>
    </location>
</feature>
<evidence type="ECO:0000256" key="1">
    <source>
        <dbReference type="SAM" id="MobiDB-lite"/>
    </source>
</evidence>
<dbReference type="InterPro" id="IPR007149">
    <property type="entry name" value="Leo1"/>
</dbReference>
<feature type="region of interest" description="Disordered" evidence="1">
    <location>
        <begin position="508"/>
        <end position="635"/>
    </location>
</feature>
<feature type="region of interest" description="Disordered" evidence="1">
    <location>
        <begin position="1"/>
        <end position="262"/>
    </location>
</feature>
<evidence type="ECO:0000313" key="2">
    <source>
        <dbReference type="Proteomes" id="UP000790787"/>
    </source>
</evidence>
<proteinExistence type="predicted"/>
<feature type="compositionally biased region" description="Acidic residues" evidence="1">
    <location>
        <begin position="18"/>
        <end position="31"/>
    </location>
</feature>
<feature type="compositionally biased region" description="Acidic residues" evidence="1">
    <location>
        <begin position="534"/>
        <end position="554"/>
    </location>
</feature>
<sequence>MVGEEKRHQMMQNLFGDQSEEEEEEEEEVESEHESNRQPDYASDDGDGGLEPEGEGEADVEGEGEVEVEGQGEAEMESEGEMQDVDPGHGESEGERDQSSQEIEVGDQKVESEGRDSESDEKEEYGQRVVTSRRREVIDSESERSEENRFGDNEDEEVNQARSPRSPGEEKDEAHISSAPEIRDVFGDSEDEEEADYVVQDQIDEEQNISPMEEETSYGKVRPEDIIPEDDGGYESEEEQVESKTKEKPVGPPLELEIPLRPPPAYSDKMNLIKVSNIMGIDPKPFDPETYVEEDVFVTDESGSKKRISLVNNIVRWRKVKKPDGTTTVESNARFVEWSDGSVQLMIGNEVLDMSVQDAQHDQAHLFLRHGKGILQSQGRILRKMRFMPSSLTSNSHRLLTALVDSRHKKVYKVKNCFTDIDPEREKEQKEKAESQTIRANVILNRKKEKVSRKYMPAVRRERQLSPGFLEDALEEEEDTDYYDSRRSAARRRFEEDLEMEAQAEKRIINAKKKDIPRQTSLSASKHSRRPIDFEDSEKEESEYETEEEEEEEERSPPRRRDVQEEQEYEEEEERDQGEEEEAYEESEEEAEEPKQNARESAPSKRKGIESDEESPPRKTTTHRRMAIVYDSEED</sequence>
<dbReference type="AlphaFoldDB" id="A0A1S3XC55"/>
<dbReference type="GO" id="GO:0006368">
    <property type="term" value="P:transcription elongation by RNA polymerase II"/>
    <property type="evidence" value="ECO:0007669"/>
    <property type="project" value="InterPro"/>
</dbReference>
<feature type="compositionally biased region" description="Basic and acidic residues" evidence="1">
    <location>
        <begin position="555"/>
        <end position="564"/>
    </location>
</feature>
<feature type="compositionally biased region" description="Basic and acidic residues" evidence="1">
    <location>
        <begin position="106"/>
        <end position="117"/>
    </location>
</feature>
<dbReference type="RefSeq" id="XP_016437501.1">
    <property type="nucleotide sequence ID" value="XM_016582015.1"/>
</dbReference>
<evidence type="ECO:0000313" key="3">
    <source>
        <dbReference type="RefSeq" id="XP_016437501.1"/>
    </source>
</evidence>
<dbReference type="GO" id="GO:0016593">
    <property type="term" value="C:Cdc73/Paf1 complex"/>
    <property type="evidence" value="ECO:0007669"/>
    <property type="project" value="InterPro"/>
</dbReference>
<dbReference type="Proteomes" id="UP000790787">
    <property type="component" value="Chromosome 6"/>
</dbReference>
<dbReference type="GeneID" id="107763529"/>
<dbReference type="PANTHER" id="PTHR23146:SF0">
    <property type="entry name" value="RNA POLYMERASE-ASSOCIATED PROTEIN LEO1"/>
    <property type="match status" value="1"/>
</dbReference>
<dbReference type="RefSeq" id="XP_016437501.1">
    <property type="nucleotide sequence ID" value="XM_016582015.2"/>
</dbReference>
<protein>
    <submittedName>
        <fullName evidence="3">Protein LEO1 homolog isoform X2</fullName>
    </submittedName>
</protein>
<feature type="compositionally biased region" description="Acidic residues" evidence="1">
    <location>
        <begin position="565"/>
        <end position="592"/>
    </location>
</feature>
<dbReference type="OrthoDB" id="20844at2759"/>
<dbReference type="Pfam" id="PF04004">
    <property type="entry name" value="Leo1"/>
    <property type="match status" value="1"/>
</dbReference>
<accession>A0A1S3XC55</accession>
<dbReference type="PANTHER" id="PTHR23146">
    <property type="entry name" value="LEO1 PROTEIN"/>
    <property type="match status" value="1"/>
</dbReference>
<reference evidence="2" key="1">
    <citation type="journal article" date="2014" name="Nat. Commun.">
        <title>The tobacco genome sequence and its comparison with those of tomato and potato.</title>
        <authorList>
            <person name="Sierro N."/>
            <person name="Battey J.N."/>
            <person name="Ouadi S."/>
            <person name="Bakaher N."/>
            <person name="Bovet L."/>
            <person name="Willig A."/>
            <person name="Goepfert S."/>
            <person name="Peitsch M.C."/>
            <person name="Ivanov N.V."/>
        </authorList>
    </citation>
    <scope>NUCLEOTIDE SEQUENCE [LARGE SCALE GENOMIC DNA]</scope>
</reference>
<feature type="compositionally biased region" description="Basic and acidic residues" evidence="1">
    <location>
        <begin position="508"/>
        <end position="517"/>
    </location>
</feature>
<feature type="compositionally biased region" description="Basic and acidic residues" evidence="1">
    <location>
        <begin position="86"/>
        <end position="99"/>
    </location>
</feature>
<feature type="compositionally biased region" description="Acidic residues" evidence="1">
    <location>
        <begin position="226"/>
        <end position="240"/>
    </location>
</feature>
<feature type="compositionally biased region" description="Basic and acidic residues" evidence="1">
    <location>
        <begin position="133"/>
        <end position="152"/>
    </location>
</feature>
<reference evidence="3" key="2">
    <citation type="submission" date="2025-08" db="UniProtKB">
        <authorList>
            <consortium name="RefSeq"/>
        </authorList>
    </citation>
    <scope>IDENTIFICATION</scope>
    <source>
        <tissue evidence="3">Leaf</tissue>
    </source>
</reference>
<organism evidence="2 3">
    <name type="scientific">Nicotiana tabacum</name>
    <name type="common">Common tobacco</name>
    <dbReference type="NCBI Taxonomy" id="4097"/>
    <lineage>
        <taxon>Eukaryota</taxon>
        <taxon>Viridiplantae</taxon>
        <taxon>Streptophyta</taxon>
        <taxon>Embryophyta</taxon>
        <taxon>Tracheophyta</taxon>
        <taxon>Spermatophyta</taxon>
        <taxon>Magnoliopsida</taxon>
        <taxon>eudicotyledons</taxon>
        <taxon>Gunneridae</taxon>
        <taxon>Pentapetalae</taxon>
        <taxon>asterids</taxon>
        <taxon>lamiids</taxon>
        <taxon>Solanales</taxon>
        <taxon>Solanaceae</taxon>
        <taxon>Nicotianoideae</taxon>
        <taxon>Nicotianeae</taxon>
        <taxon>Nicotiana</taxon>
    </lineage>
</organism>
<keyword evidence="2" id="KW-1185">Reference proteome</keyword>
<name>A0A1S3XC55_TOBAC</name>
<gene>
    <name evidence="3" type="primary">LOC107763529</name>
</gene>
<feature type="compositionally biased region" description="Acidic residues" evidence="1">
    <location>
        <begin position="187"/>
        <end position="216"/>
    </location>
</feature>
<feature type="compositionally biased region" description="Acidic residues" evidence="1">
    <location>
        <begin position="42"/>
        <end position="84"/>
    </location>
</feature>